<name>A0AAD7CI48_9AGAR</name>
<evidence type="ECO:0000313" key="3">
    <source>
        <dbReference type="Proteomes" id="UP001221142"/>
    </source>
</evidence>
<reference evidence="2" key="1">
    <citation type="submission" date="2023-03" db="EMBL/GenBank/DDBJ databases">
        <title>Massive genome expansion in bonnet fungi (Mycena s.s.) driven by repeated elements and novel gene families across ecological guilds.</title>
        <authorList>
            <consortium name="Lawrence Berkeley National Laboratory"/>
            <person name="Harder C.B."/>
            <person name="Miyauchi S."/>
            <person name="Viragh M."/>
            <person name="Kuo A."/>
            <person name="Thoen E."/>
            <person name="Andreopoulos B."/>
            <person name="Lu D."/>
            <person name="Skrede I."/>
            <person name="Drula E."/>
            <person name="Henrissat B."/>
            <person name="Morin E."/>
            <person name="Kohler A."/>
            <person name="Barry K."/>
            <person name="LaButti K."/>
            <person name="Morin E."/>
            <person name="Salamov A."/>
            <person name="Lipzen A."/>
            <person name="Mereny Z."/>
            <person name="Hegedus B."/>
            <person name="Baldrian P."/>
            <person name="Stursova M."/>
            <person name="Weitz H."/>
            <person name="Taylor A."/>
            <person name="Grigoriev I.V."/>
            <person name="Nagy L.G."/>
            <person name="Martin F."/>
            <person name="Kauserud H."/>
        </authorList>
    </citation>
    <scope>NUCLEOTIDE SEQUENCE</scope>
    <source>
        <strain evidence="2">9284</strain>
    </source>
</reference>
<sequence length="102" mass="11435">GKDLVIKWNWAPRARTAESACVLGARSLAETESPRMLNHLPDVFYAGDMESNAVLDIFGDIASNNSEERVLRVTVQERLEPLKDPALTADELEKAFRDIFEC</sequence>
<keyword evidence="3" id="KW-1185">Reference proteome</keyword>
<gene>
    <name evidence="2" type="ORF">FB45DRAFT_713017</name>
    <name evidence="1" type="ORF">FB45DRAFT_721682</name>
</gene>
<protein>
    <submittedName>
        <fullName evidence="2">Uncharacterized protein</fullName>
    </submittedName>
</protein>
<feature type="non-terminal residue" evidence="2">
    <location>
        <position position="1"/>
    </location>
</feature>
<organism evidence="2 3">
    <name type="scientific">Roridomyces roridus</name>
    <dbReference type="NCBI Taxonomy" id="1738132"/>
    <lineage>
        <taxon>Eukaryota</taxon>
        <taxon>Fungi</taxon>
        <taxon>Dikarya</taxon>
        <taxon>Basidiomycota</taxon>
        <taxon>Agaricomycotina</taxon>
        <taxon>Agaricomycetes</taxon>
        <taxon>Agaricomycetidae</taxon>
        <taxon>Agaricales</taxon>
        <taxon>Marasmiineae</taxon>
        <taxon>Mycenaceae</taxon>
        <taxon>Roridomyces</taxon>
    </lineage>
</organism>
<dbReference type="AlphaFoldDB" id="A0AAD7CI48"/>
<dbReference type="Proteomes" id="UP001221142">
    <property type="component" value="Unassembled WGS sequence"/>
</dbReference>
<feature type="non-terminal residue" evidence="2">
    <location>
        <position position="102"/>
    </location>
</feature>
<dbReference type="EMBL" id="JARKIF010000027">
    <property type="protein sequence ID" value="KAJ7613915.1"/>
    <property type="molecule type" value="Genomic_DNA"/>
</dbReference>
<accession>A0AAD7CI48</accession>
<dbReference type="EMBL" id="JARKIF010000001">
    <property type="protein sequence ID" value="KAJ7649801.1"/>
    <property type="molecule type" value="Genomic_DNA"/>
</dbReference>
<evidence type="ECO:0000313" key="2">
    <source>
        <dbReference type="EMBL" id="KAJ7649801.1"/>
    </source>
</evidence>
<proteinExistence type="predicted"/>
<comment type="caution">
    <text evidence="2">The sequence shown here is derived from an EMBL/GenBank/DDBJ whole genome shotgun (WGS) entry which is preliminary data.</text>
</comment>
<evidence type="ECO:0000313" key="1">
    <source>
        <dbReference type="EMBL" id="KAJ7613915.1"/>
    </source>
</evidence>